<accession>B6BMX6</accession>
<sequence>MNKKIIISLTATALLATSLLAFNGQGQMQQGNNQGIKQGKMMQGQMGQRRPMFLHMIMKLDLSDKQRADIKAIAKKSMQNMPNPHDAFTDATFDKEKFVKLANERRDSKAQRKAEMIEEIYAVLDSSQKKDLKTMLDMKDMMKKKMMLNSNCNMQNCNNRR</sequence>
<proteinExistence type="predicted"/>
<dbReference type="Proteomes" id="UP000006431">
    <property type="component" value="Unassembled WGS sequence"/>
</dbReference>
<gene>
    <name evidence="2" type="ORF">SMGD1_2228</name>
</gene>
<reference evidence="2 3" key="1">
    <citation type="journal article" date="2012" name="Proc. Natl. Acad. Sci. U.S.A.">
        <title>Genome and physiology of a model Epsilonproteobacterium responsible for sulfide detoxification in marine oxygen depletion zones.</title>
        <authorList>
            <person name="Grote J."/>
            <person name="Schott T."/>
            <person name="Bruckner C.G."/>
            <person name="Glockner F.O."/>
            <person name="Jost G."/>
            <person name="Teeling H."/>
            <person name="Labrenz M."/>
            <person name="Jurgens K."/>
        </authorList>
    </citation>
    <scope>NUCLEOTIDE SEQUENCE [LARGE SCALE GENOMIC DNA]</scope>
    <source>
        <strain evidence="2 3">GD1</strain>
    </source>
</reference>
<protein>
    <recommendedName>
        <fullName evidence="4">Periplasmic protein</fullName>
    </recommendedName>
</protein>
<organism evidence="2 3">
    <name type="scientific">Sulfurimonas gotlandica (strain DSM 19862 / JCM 16533 / GD1)</name>
    <dbReference type="NCBI Taxonomy" id="929558"/>
    <lineage>
        <taxon>Bacteria</taxon>
        <taxon>Pseudomonadati</taxon>
        <taxon>Campylobacterota</taxon>
        <taxon>Epsilonproteobacteria</taxon>
        <taxon>Campylobacterales</taxon>
        <taxon>Sulfurimonadaceae</taxon>
        <taxon>Sulfurimonas</taxon>
    </lineage>
</organism>
<dbReference type="InterPro" id="IPR012899">
    <property type="entry name" value="LTXXQ"/>
</dbReference>
<dbReference type="AlphaFoldDB" id="B6BMX6"/>
<dbReference type="OrthoDB" id="5349328at2"/>
<dbReference type="STRING" id="929558.SMGD1_2228"/>
<dbReference type="EMBL" id="AFRZ01000001">
    <property type="protein sequence ID" value="EHP30751.1"/>
    <property type="molecule type" value="Genomic_DNA"/>
</dbReference>
<keyword evidence="3" id="KW-1185">Reference proteome</keyword>
<name>B6BMX6_SULGG</name>
<dbReference type="HOGENOM" id="CLU_1755062_0_0_7"/>
<feature type="signal peptide" evidence="1">
    <location>
        <begin position="1"/>
        <end position="23"/>
    </location>
</feature>
<dbReference type="PATRIC" id="fig|929558.5.peg.2219"/>
<dbReference type="Pfam" id="PF07813">
    <property type="entry name" value="LTXXQ"/>
    <property type="match status" value="1"/>
</dbReference>
<evidence type="ECO:0008006" key="4">
    <source>
        <dbReference type="Google" id="ProtNLM"/>
    </source>
</evidence>
<evidence type="ECO:0000313" key="3">
    <source>
        <dbReference type="Proteomes" id="UP000006431"/>
    </source>
</evidence>
<feature type="chain" id="PRO_5002843112" description="Periplasmic protein" evidence="1">
    <location>
        <begin position="24"/>
        <end position="161"/>
    </location>
</feature>
<accession>H1FY55</accession>
<keyword evidence="1" id="KW-0732">Signal</keyword>
<comment type="caution">
    <text evidence="2">The sequence shown here is derived from an EMBL/GenBank/DDBJ whole genome shotgun (WGS) entry which is preliminary data.</text>
</comment>
<dbReference type="Gene3D" id="1.20.120.1490">
    <property type="match status" value="1"/>
</dbReference>
<dbReference type="eggNOG" id="ENOG5031EUU">
    <property type="taxonomic scope" value="Bacteria"/>
</dbReference>
<dbReference type="RefSeq" id="WP_008339292.1">
    <property type="nucleotide sequence ID" value="NZ_AFRZ01000001.1"/>
</dbReference>
<dbReference type="GO" id="GO:0042597">
    <property type="term" value="C:periplasmic space"/>
    <property type="evidence" value="ECO:0007669"/>
    <property type="project" value="InterPro"/>
</dbReference>
<evidence type="ECO:0000313" key="2">
    <source>
        <dbReference type="EMBL" id="EHP30751.1"/>
    </source>
</evidence>
<evidence type="ECO:0000256" key="1">
    <source>
        <dbReference type="SAM" id="SignalP"/>
    </source>
</evidence>